<accession>A0AAW7JW55</accession>
<sequence>MSLTFFDYANLPVSRWRNGGGETREIACWPVGSDDFGWRASIATIEQNGPFSTFPEVERSITLLAGDGVRLYSVEGQIDHELVQPLRPFSFPGDIPLEATLLGGVSQDFNIMTRRGCWRADVSIISDAQLLPVSRAGVVYVICGDWQIQYEESRRLSHQQGCWWSPAMRGGQLRPLAENSQLMWVNLLPAV</sequence>
<dbReference type="PANTHER" id="PTHR37943:SF1">
    <property type="entry name" value="PROTEIN VES"/>
    <property type="match status" value="1"/>
</dbReference>
<protein>
    <submittedName>
        <fullName evidence="1">HutD family protein</fullName>
    </submittedName>
</protein>
<dbReference type="CDD" id="cd20293">
    <property type="entry name" value="cupin_HutD_N"/>
    <property type="match status" value="1"/>
</dbReference>
<evidence type="ECO:0000313" key="1">
    <source>
        <dbReference type="EMBL" id="MDN0086706.1"/>
    </source>
</evidence>
<evidence type="ECO:0000313" key="2">
    <source>
        <dbReference type="Proteomes" id="UP001167864"/>
    </source>
</evidence>
<dbReference type="AlphaFoldDB" id="A0AAW7JW55"/>
<dbReference type="InterPro" id="IPR010282">
    <property type="entry name" value="Uncharacterised_HutD/Ves"/>
</dbReference>
<dbReference type="PANTHER" id="PTHR37943">
    <property type="entry name" value="PROTEIN VES"/>
    <property type="match status" value="1"/>
</dbReference>
<gene>
    <name evidence="1" type="ORF">QVN42_04730</name>
</gene>
<dbReference type="Proteomes" id="UP001167864">
    <property type="component" value="Unassembled WGS sequence"/>
</dbReference>
<dbReference type="InterPro" id="IPR014710">
    <property type="entry name" value="RmlC-like_jellyroll"/>
</dbReference>
<dbReference type="EMBL" id="JAUEHU010000003">
    <property type="protein sequence ID" value="MDN0086706.1"/>
    <property type="molecule type" value="Genomic_DNA"/>
</dbReference>
<name>A0AAW7JW55_9GAMM</name>
<dbReference type="InterPro" id="IPR011051">
    <property type="entry name" value="RmlC_Cupin_sf"/>
</dbReference>
<dbReference type="Pfam" id="PF05962">
    <property type="entry name" value="HutD"/>
    <property type="match status" value="1"/>
</dbReference>
<dbReference type="SUPFAM" id="SSF51182">
    <property type="entry name" value="RmlC-like cupins"/>
    <property type="match status" value="1"/>
</dbReference>
<dbReference type="RefSeq" id="WP_289817672.1">
    <property type="nucleotide sequence ID" value="NZ_JAUEHU010000003.1"/>
</dbReference>
<reference evidence="1" key="1">
    <citation type="submission" date="2023-06" db="EMBL/GenBank/DDBJ databases">
        <authorList>
            <person name="Polev D.E."/>
            <person name="Saitova A.T."/>
            <person name="Bogumilchik E.A."/>
            <person name="Kokorina G.I."/>
            <person name="Voskresenskaia E.A."/>
        </authorList>
    </citation>
    <scope>NUCLEOTIDE SEQUENCE</scope>
    <source>
        <strain evidence="1">2145 StPb PI</strain>
    </source>
</reference>
<organism evidence="1 2">
    <name type="scientific">Yersinia nurmii</name>
    <dbReference type="NCBI Taxonomy" id="685706"/>
    <lineage>
        <taxon>Bacteria</taxon>
        <taxon>Pseudomonadati</taxon>
        <taxon>Pseudomonadota</taxon>
        <taxon>Gammaproteobacteria</taxon>
        <taxon>Enterobacterales</taxon>
        <taxon>Yersiniaceae</taxon>
        <taxon>Yersinia</taxon>
    </lineage>
</organism>
<proteinExistence type="predicted"/>
<dbReference type="Gene3D" id="2.60.120.10">
    <property type="entry name" value="Jelly Rolls"/>
    <property type="match status" value="1"/>
</dbReference>
<comment type="caution">
    <text evidence="1">The sequence shown here is derived from an EMBL/GenBank/DDBJ whole genome shotgun (WGS) entry which is preliminary data.</text>
</comment>